<gene>
    <name evidence="2" type="ORF">EZS28_014531</name>
</gene>
<evidence type="ECO:0000313" key="2">
    <source>
        <dbReference type="EMBL" id="KAA6389942.1"/>
    </source>
</evidence>
<dbReference type="AlphaFoldDB" id="A0A5J4W5K1"/>
<evidence type="ECO:0000313" key="3">
    <source>
        <dbReference type="Proteomes" id="UP000324800"/>
    </source>
</evidence>
<dbReference type="Proteomes" id="UP000324800">
    <property type="component" value="Unassembled WGS sequence"/>
</dbReference>
<accession>A0A5J4W5K1</accession>
<protein>
    <submittedName>
        <fullName evidence="2">Uncharacterized protein</fullName>
    </submittedName>
</protein>
<evidence type="ECO:0000256" key="1">
    <source>
        <dbReference type="SAM" id="MobiDB-lite"/>
    </source>
</evidence>
<name>A0A5J4W5K1_9EUKA</name>
<feature type="region of interest" description="Disordered" evidence="1">
    <location>
        <begin position="48"/>
        <end position="81"/>
    </location>
</feature>
<organism evidence="2 3">
    <name type="scientific">Streblomastix strix</name>
    <dbReference type="NCBI Taxonomy" id="222440"/>
    <lineage>
        <taxon>Eukaryota</taxon>
        <taxon>Metamonada</taxon>
        <taxon>Preaxostyla</taxon>
        <taxon>Oxymonadida</taxon>
        <taxon>Streblomastigidae</taxon>
        <taxon>Streblomastix</taxon>
    </lineage>
</organism>
<comment type="caution">
    <text evidence="2">The sequence shown here is derived from an EMBL/GenBank/DDBJ whole genome shotgun (WGS) entry which is preliminary data.</text>
</comment>
<reference evidence="2 3" key="1">
    <citation type="submission" date="2019-03" db="EMBL/GenBank/DDBJ databases">
        <title>Single cell metagenomics reveals metabolic interactions within the superorganism composed of flagellate Streblomastix strix and complex community of Bacteroidetes bacteria on its surface.</title>
        <authorList>
            <person name="Treitli S.C."/>
            <person name="Kolisko M."/>
            <person name="Husnik F."/>
            <person name="Keeling P."/>
            <person name="Hampl V."/>
        </authorList>
    </citation>
    <scope>NUCLEOTIDE SEQUENCE [LARGE SCALE GENOMIC DNA]</scope>
    <source>
        <strain evidence="2">ST1C</strain>
    </source>
</reference>
<sequence length="99" mass="11848">MLVQKLDDKIQDRQQLSNWRQISELYRAIEINKCRLNGIERNKILLEEPFESTDPEPKLHSSDTTKIKAKRSSTKQVERERTGRIDNRRSIYGRFEMDK</sequence>
<proteinExistence type="predicted"/>
<dbReference type="EMBL" id="SNRW01003402">
    <property type="protein sequence ID" value="KAA6389942.1"/>
    <property type="molecule type" value="Genomic_DNA"/>
</dbReference>
<feature type="compositionally biased region" description="Basic and acidic residues" evidence="1">
    <location>
        <begin position="55"/>
        <end position="66"/>
    </location>
</feature>